<gene>
    <name evidence="1" type="ORF">J8A68_001761</name>
</gene>
<accession>A0A8J5QQA2</accession>
<reference evidence="1 2" key="1">
    <citation type="journal article" date="2021" name="DNA Res.">
        <title>Genome analysis of Candida subhashii reveals its hybrid nature and dual mitochondrial genome conformations.</title>
        <authorList>
            <person name="Mixao V."/>
            <person name="Hegedusova E."/>
            <person name="Saus E."/>
            <person name="Pryszcz L.P."/>
            <person name="Cillingova A."/>
            <person name="Nosek J."/>
            <person name="Gabaldon T."/>
        </authorList>
    </citation>
    <scope>NUCLEOTIDE SEQUENCE [LARGE SCALE GENOMIC DNA]</scope>
    <source>
        <strain evidence="1 2">CBS 10753</strain>
    </source>
</reference>
<comment type="caution">
    <text evidence="1">The sequence shown here is derived from an EMBL/GenBank/DDBJ whole genome shotgun (WGS) entry which is preliminary data.</text>
</comment>
<dbReference type="GeneID" id="73468562"/>
<evidence type="ECO:0008006" key="3">
    <source>
        <dbReference type="Google" id="ProtNLM"/>
    </source>
</evidence>
<organism evidence="1 2">
    <name type="scientific">[Candida] subhashii</name>
    <dbReference type="NCBI Taxonomy" id="561895"/>
    <lineage>
        <taxon>Eukaryota</taxon>
        <taxon>Fungi</taxon>
        <taxon>Dikarya</taxon>
        <taxon>Ascomycota</taxon>
        <taxon>Saccharomycotina</taxon>
        <taxon>Pichiomycetes</taxon>
        <taxon>Debaryomycetaceae</taxon>
        <taxon>Spathaspora</taxon>
    </lineage>
</organism>
<dbReference type="PANTHER" id="PTHR13333:SF5">
    <property type="entry name" value="M-AAA PROTEASE-INTERACTING PROTEIN 1, MITOCHONDRIAL"/>
    <property type="match status" value="1"/>
</dbReference>
<dbReference type="EMBL" id="JAGSYN010000066">
    <property type="protein sequence ID" value="KAG7664736.1"/>
    <property type="molecule type" value="Genomic_DNA"/>
</dbReference>
<evidence type="ECO:0000313" key="2">
    <source>
        <dbReference type="Proteomes" id="UP000694255"/>
    </source>
</evidence>
<dbReference type="GO" id="GO:0005743">
    <property type="term" value="C:mitochondrial inner membrane"/>
    <property type="evidence" value="ECO:0007669"/>
    <property type="project" value="InterPro"/>
</dbReference>
<proteinExistence type="predicted"/>
<dbReference type="InterPro" id="IPR024621">
    <property type="entry name" value="Mba1"/>
</dbReference>
<dbReference type="PANTHER" id="PTHR13333">
    <property type="entry name" value="M-AAA PROTEASE-INTERACTING PROTEIN 1, MITOCHONDRIAL"/>
    <property type="match status" value="1"/>
</dbReference>
<name>A0A8J5QQA2_9ASCO</name>
<dbReference type="GO" id="GO:0032979">
    <property type="term" value="P:protein insertion into mitochondrial inner membrane from matrix"/>
    <property type="evidence" value="ECO:0007669"/>
    <property type="project" value="InterPro"/>
</dbReference>
<protein>
    <recommendedName>
        <fullName evidence="3">MBA1-like protein</fullName>
    </recommendedName>
</protein>
<keyword evidence="2" id="KW-1185">Reference proteome</keyword>
<dbReference type="RefSeq" id="XP_049264968.1">
    <property type="nucleotide sequence ID" value="XM_049405440.1"/>
</dbReference>
<dbReference type="AlphaFoldDB" id="A0A8J5QQA2"/>
<dbReference type="Pfam" id="PF07961">
    <property type="entry name" value="MBA1"/>
    <property type="match status" value="1"/>
</dbReference>
<sequence length="302" mass="34377">MIGLRSSSTLISREYSPLLRTSSSHINRHILPSSTIINPIRTYAKKKKDGAVADISQIPLSYLGVMADFYVPPKLTDHPISKWPRLLLRRLGMFAYNTYNIVKFKQESGISLQFNKWKDDSIETFVKVNKTFSNACNLPLERKNREKFIFSKLQHNVGQSTMQALCQRVTSFPEGSHIKWELVEIIGNPKVVSFNVIPDSNNILVYVQFIMKLHTKQKVAISRIASGGEVGKDVQVKETESIDYLVFSLNPTTDEIYLAGKVFESDGDRKIQPDAITMTPKKMKELTTLFGDIYRNDPNKIE</sequence>
<evidence type="ECO:0000313" key="1">
    <source>
        <dbReference type="EMBL" id="KAG7664736.1"/>
    </source>
</evidence>
<dbReference type="GO" id="GO:0043022">
    <property type="term" value="F:ribosome binding"/>
    <property type="evidence" value="ECO:0007669"/>
    <property type="project" value="TreeGrafter"/>
</dbReference>
<dbReference type="OrthoDB" id="19619at2759"/>
<dbReference type="Proteomes" id="UP000694255">
    <property type="component" value="Unassembled WGS sequence"/>
</dbReference>